<dbReference type="RefSeq" id="WP_285583789.1">
    <property type="nucleotide sequence ID" value="NZ_BSTK01000023.1"/>
</dbReference>
<comment type="caution">
    <text evidence="1">The sequence shown here is derived from an EMBL/GenBank/DDBJ whole genome shotgun (WGS) entry which is preliminary data.</text>
</comment>
<reference evidence="1" key="1">
    <citation type="submission" date="2023-03" db="EMBL/GenBank/DDBJ databases">
        <title>Actinoallomurus iriomotensis NBRC 103684.</title>
        <authorList>
            <person name="Ichikawa N."/>
            <person name="Sato H."/>
            <person name="Tonouchi N."/>
        </authorList>
    </citation>
    <scope>NUCLEOTIDE SEQUENCE</scope>
    <source>
        <strain evidence="1">NBRC 103684</strain>
    </source>
</reference>
<name>A0A9W6W6C1_9ACTN</name>
<proteinExistence type="predicted"/>
<dbReference type="Proteomes" id="UP001165074">
    <property type="component" value="Unassembled WGS sequence"/>
</dbReference>
<dbReference type="EMBL" id="BSTK01000023">
    <property type="protein sequence ID" value="GLY91882.1"/>
    <property type="molecule type" value="Genomic_DNA"/>
</dbReference>
<evidence type="ECO:0000313" key="1">
    <source>
        <dbReference type="EMBL" id="GLY91882.1"/>
    </source>
</evidence>
<dbReference type="Gene3D" id="2.50.20.20">
    <property type="match status" value="1"/>
</dbReference>
<accession>A0A9W6W6C1</accession>
<dbReference type="AlphaFoldDB" id="A0A9W6W6C1"/>
<keyword evidence="2" id="KW-1185">Reference proteome</keyword>
<organism evidence="1 2">
    <name type="scientific">Actinoallomurus iriomotensis</name>
    <dbReference type="NCBI Taxonomy" id="478107"/>
    <lineage>
        <taxon>Bacteria</taxon>
        <taxon>Bacillati</taxon>
        <taxon>Actinomycetota</taxon>
        <taxon>Actinomycetes</taxon>
        <taxon>Streptosporangiales</taxon>
        <taxon>Thermomonosporaceae</taxon>
        <taxon>Actinoallomurus</taxon>
    </lineage>
</organism>
<sequence>MTVHYEAFQAPTSQLSQTSPGSLLRTWRSIDRDWSRNGGATGTGVDLLDPMTYLTMAARSTAKPYKDANKADAKIPGTAYHLQCVLEWRQCSLADLGLLGGMFPDTEYLDLTVWLDGRGRPTHLDVSSRMYRASPELGANLDVRLTLSGFGEPVTVTAPPTGQVG</sequence>
<gene>
    <name evidence="1" type="ORF">Airi02_098100</name>
</gene>
<protein>
    <submittedName>
        <fullName evidence="1">Uncharacterized protein</fullName>
    </submittedName>
</protein>
<evidence type="ECO:0000313" key="2">
    <source>
        <dbReference type="Proteomes" id="UP001165074"/>
    </source>
</evidence>